<dbReference type="AlphaFoldDB" id="A0A0R3KV26"/>
<evidence type="ECO:0000313" key="2">
    <source>
        <dbReference type="Proteomes" id="UP000051913"/>
    </source>
</evidence>
<dbReference type="EMBL" id="LLXX01000173">
    <property type="protein sequence ID" value="KRQ99335.1"/>
    <property type="molecule type" value="Genomic_DNA"/>
</dbReference>
<keyword evidence="2" id="KW-1185">Reference proteome</keyword>
<accession>A0A0R3KV26</accession>
<evidence type="ECO:0000313" key="1">
    <source>
        <dbReference type="EMBL" id="KRQ99335.1"/>
    </source>
</evidence>
<reference evidence="1 2" key="1">
    <citation type="submission" date="2014-03" db="EMBL/GenBank/DDBJ databases">
        <title>Bradyrhizobium valentinum sp. nov., isolated from effective nodules of Lupinus mariae-josephae, a lupine endemic of basic-lime soils in Eastern Spain.</title>
        <authorList>
            <person name="Duran D."/>
            <person name="Rey L."/>
            <person name="Navarro A."/>
            <person name="Busquets A."/>
            <person name="Imperial J."/>
            <person name="Ruiz-Argueso T."/>
        </authorList>
    </citation>
    <scope>NUCLEOTIDE SEQUENCE [LARGE SCALE GENOMIC DNA]</scope>
    <source>
        <strain evidence="1 2">LmjM3</strain>
    </source>
</reference>
<comment type="caution">
    <text evidence="1">The sequence shown here is derived from an EMBL/GenBank/DDBJ whole genome shotgun (WGS) entry which is preliminary data.</text>
</comment>
<gene>
    <name evidence="1" type="ORF">CP49_11640</name>
</gene>
<proteinExistence type="predicted"/>
<dbReference type="Proteomes" id="UP000051913">
    <property type="component" value="Unassembled WGS sequence"/>
</dbReference>
<name>A0A0R3KV26_9BRAD</name>
<sequence length="74" mass="8546">MLHRQPVCTLGALATLDSDEIVEGYLDGRENFPCGDNRSRSYWHGRRNGMMDGGHMDRDWASSMLAKQYVEKRR</sequence>
<protein>
    <submittedName>
        <fullName evidence="1">Uncharacterized protein</fullName>
    </submittedName>
</protein>
<organism evidence="1 2">
    <name type="scientific">Bradyrhizobium valentinum</name>
    <dbReference type="NCBI Taxonomy" id="1518501"/>
    <lineage>
        <taxon>Bacteria</taxon>
        <taxon>Pseudomonadati</taxon>
        <taxon>Pseudomonadota</taxon>
        <taxon>Alphaproteobacteria</taxon>
        <taxon>Hyphomicrobiales</taxon>
        <taxon>Nitrobacteraceae</taxon>
        <taxon>Bradyrhizobium</taxon>
    </lineage>
</organism>